<accession>A0A0D2CGM2</accession>
<dbReference type="Gene3D" id="3.90.850.10">
    <property type="entry name" value="Fumarylacetoacetase-like, C-terminal domain"/>
    <property type="match status" value="1"/>
</dbReference>
<dbReference type="STRING" id="348802.A0A0D2CGM2"/>
<keyword evidence="5" id="KW-1185">Reference proteome</keyword>
<keyword evidence="2" id="KW-0479">Metal-binding</keyword>
<dbReference type="InterPro" id="IPR011234">
    <property type="entry name" value="Fumarylacetoacetase-like_C"/>
</dbReference>
<comment type="similarity">
    <text evidence="1">Belongs to the FAH family.</text>
</comment>
<dbReference type="SUPFAM" id="SSF56529">
    <property type="entry name" value="FAH"/>
    <property type="match status" value="1"/>
</dbReference>
<dbReference type="Pfam" id="PF01557">
    <property type="entry name" value="FAA_hydrolase"/>
    <property type="match status" value="1"/>
</dbReference>
<dbReference type="GO" id="GO:0050163">
    <property type="term" value="F:oxaloacetate tautomerase activity"/>
    <property type="evidence" value="ECO:0007669"/>
    <property type="project" value="UniProtKB-ARBA"/>
</dbReference>
<protein>
    <recommendedName>
        <fullName evidence="3">Fumarylacetoacetase-like C-terminal domain-containing protein</fullName>
    </recommendedName>
</protein>
<dbReference type="PANTHER" id="PTHR11820:SF86">
    <property type="entry name" value="FUMARYLACETOACETATE HYDROLASE FAMILY PROTEIN (AFU_ORTHOLOGUE AFUA_7G07000)"/>
    <property type="match status" value="1"/>
</dbReference>
<dbReference type="OrthoDB" id="411064at2759"/>
<evidence type="ECO:0000256" key="2">
    <source>
        <dbReference type="ARBA" id="ARBA00022723"/>
    </source>
</evidence>
<gene>
    <name evidence="4" type="ORF">PV05_10715</name>
</gene>
<feature type="domain" description="Fumarylacetoacetase-like C-terminal" evidence="3">
    <location>
        <begin position="80"/>
        <end position="289"/>
    </location>
</feature>
<dbReference type="GO" id="GO:0006107">
    <property type="term" value="P:oxaloacetate metabolic process"/>
    <property type="evidence" value="ECO:0007669"/>
    <property type="project" value="UniProtKB-ARBA"/>
</dbReference>
<dbReference type="FunFam" id="3.90.850.10:FF:000002">
    <property type="entry name" value="2-hydroxyhepta-2,4-diene-1,7-dioate isomerase"/>
    <property type="match status" value="1"/>
</dbReference>
<evidence type="ECO:0000313" key="4">
    <source>
        <dbReference type="EMBL" id="KIW48997.1"/>
    </source>
</evidence>
<dbReference type="PANTHER" id="PTHR11820">
    <property type="entry name" value="ACYLPYRUVASE"/>
    <property type="match status" value="1"/>
</dbReference>
<dbReference type="AlphaFoldDB" id="A0A0D2CGM2"/>
<evidence type="ECO:0000259" key="3">
    <source>
        <dbReference type="Pfam" id="PF01557"/>
    </source>
</evidence>
<dbReference type="RefSeq" id="XP_013309582.1">
    <property type="nucleotide sequence ID" value="XM_013454128.1"/>
</dbReference>
<reference evidence="4 5" key="1">
    <citation type="submission" date="2015-01" db="EMBL/GenBank/DDBJ databases">
        <title>The Genome Sequence of Exophiala xenobiotica CBS118157.</title>
        <authorList>
            <consortium name="The Broad Institute Genomics Platform"/>
            <person name="Cuomo C."/>
            <person name="de Hoog S."/>
            <person name="Gorbushina A."/>
            <person name="Stielow B."/>
            <person name="Teixiera M."/>
            <person name="Abouelleil A."/>
            <person name="Chapman S.B."/>
            <person name="Priest M."/>
            <person name="Young S.K."/>
            <person name="Wortman J."/>
            <person name="Nusbaum C."/>
            <person name="Birren B."/>
        </authorList>
    </citation>
    <scope>NUCLEOTIDE SEQUENCE [LARGE SCALE GENOMIC DNA]</scope>
    <source>
        <strain evidence="4 5">CBS 118157</strain>
    </source>
</reference>
<dbReference type="GO" id="GO:0018773">
    <property type="term" value="F:acetylpyruvate hydrolase activity"/>
    <property type="evidence" value="ECO:0007669"/>
    <property type="project" value="TreeGrafter"/>
</dbReference>
<dbReference type="Proteomes" id="UP000054342">
    <property type="component" value="Unassembled WGS sequence"/>
</dbReference>
<evidence type="ECO:0000256" key="1">
    <source>
        <dbReference type="ARBA" id="ARBA00010211"/>
    </source>
</evidence>
<dbReference type="InterPro" id="IPR036663">
    <property type="entry name" value="Fumarylacetoacetase_C_sf"/>
</dbReference>
<evidence type="ECO:0000313" key="5">
    <source>
        <dbReference type="Proteomes" id="UP000054342"/>
    </source>
</evidence>
<dbReference type="EMBL" id="KN847323">
    <property type="protein sequence ID" value="KIW48997.1"/>
    <property type="molecule type" value="Genomic_DNA"/>
</dbReference>
<dbReference type="GO" id="GO:0046872">
    <property type="term" value="F:metal ion binding"/>
    <property type="evidence" value="ECO:0007669"/>
    <property type="project" value="UniProtKB-KW"/>
</dbReference>
<dbReference type="GeneID" id="25332623"/>
<organism evidence="4 5">
    <name type="scientific">Exophiala xenobiotica</name>
    <dbReference type="NCBI Taxonomy" id="348802"/>
    <lineage>
        <taxon>Eukaryota</taxon>
        <taxon>Fungi</taxon>
        <taxon>Dikarya</taxon>
        <taxon>Ascomycota</taxon>
        <taxon>Pezizomycotina</taxon>
        <taxon>Eurotiomycetes</taxon>
        <taxon>Chaetothyriomycetidae</taxon>
        <taxon>Chaetothyriales</taxon>
        <taxon>Herpotrichiellaceae</taxon>
        <taxon>Exophiala</taxon>
    </lineage>
</organism>
<sequence>MFRLQYSSTMMKYFSRLVSFESEDGQKRFFADLGSVSDVPAQGASISAYESFQDLLEGKNEVTAVIGKLLAPIPRHDLPIYCVGLNYRSHAKEANLNIPTNPPLWTKPAAALASPDEDINMSRYCTSNFPDWEGELVFVTSKECRDVSADEAESCILGYTIGNDLSCRVFQLPAQNGGQFFYAKAFDKFAPIGPVLVSPEVLTQGREWRLVTKINGEVMQDADIKKDMVFSAAQILSFMSQSTTIPAYTAVMTGTPSGVGAFRAPKRFLNHGEVVEIEISNIGILKNKILFPAGKQPVFLTYLRLLYSMIVHKMCLLW</sequence>
<name>A0A0D2CGM2_9EURO</name>
<proteinExistence type="inferred from homology"/>